<dbReference type="Pfam" id="PF06560">
    <property type="entry name" value="GPI"/>
    <property type="match status" value="1"/>
</dbReference>
<evidence type="ECO:0000256" key="4">
    <source>
        <dbReference type="ARBA" id="ARBA00022432"/>
    </source>
</evidence>
<dbReference type="Gene3D" id="2.60.120.10">
    <property type="entry name" value="Jelly Rolls"/>
    <property type="match status" value="1"/>
</dbReference>
<evidence type="ECO:0000313" key="8">
    <source>
        <dbReference type="EMBL" id="SHJ71211.1"/>
    </source>
</evidence>
<keyword evidence="8" id="KW-0413">Isomerase</keyword>
<dbReference type="AlphaFoldDB" id="A0A1M6LJ46"/>
<dbReference type="GO" id="GO:0005737">
    <property type="term" value="C:cytoplasm"/>
    <property type="evidence" value="ECO:0007669"/>
    <property type="project" value="InterPro"/>
</dbReference>
<dbReference type="InterPro" id="IPR010551">
    <property type="entry name" value="G6P_isomerase_prok"/>
</dbReference>
<evidence type="ECO:0000256" key="3">
    <source>
        <dbReference type="ARBA" id="ARBA00011952"/>
    </source>
</evidence>
<dbReference type="InterPro" id="IPR014710">
    <property type="entry name" value="RmlC-like_jellyroll"/>
</dbReference>
<proteinExistence type="inferred from homology"/>
<dbReference type="Proteomes" id="UP000322917">
    <property type="component" value="Unassembled WGS sequence"/>
</dbReference>
<feature type="domain" description="Glucose-6-phosphate isomerase prokaryote" evidence="7">
    <location>
        <begin position="48"/>
        <end position="204"/>
    </location>
</feature>
<evidence type="ECO:0000256" key="1">
    <source>
        <dbReference type="ARBA" id="ARBA00004926"/>
    </source>
</evidence>
<reference evidence="8 9" key="1">
    <citation type="submission" date="2016-11" db="EMBL/GenBank/DDBJ databases">
        <authorList>
            <person name="Varghese N."/>
            <person name="Submissions S."/>
        </authorList>
    </citation>
    <scope>NUCLEOTIDE SEQUENCE [LARGE SCALE GENOMIC DNA]</scope>
    <source>
        <strain evidence="8 9">DSM 15287</strain>
    </source>
</reference>
<dbReference type="InterPro" id="IPR011051">
    <property type="entry name" value="RmlC_Cupin_sf"/>
</dbReference>
<dbReference type="OrthoDB" id="1647241at2"/>
<comment type="catalytic activity">
    <reaction evidence="6">
        <text>alpha-D-glucose 6-phosphate = beta-D-fructose 6-phosphate</text>
        <dbReference type="Rhea" id="RHEA:11816"/>
        <dbReference type="ChEBI" id="CHEBI:57634"/>
        <dbReference type="ChEBI" id="CHEBI:58225"/>
        <dbReference type="EC" id="5.3.1.9"/>
    </reaction>
</comment>
<evidence type="ECO:0000256" key="6">
    <source>
        <dbReference type="ARBA" id="ARBA00029321"/>
    </source>
</evidence>
<protein>
    <recommendedName>
        <fullName evidence="3">glucose-6-phosphate isomerase</fullName>
        <ecNumber evidence="3">5.3.1.9</ecNumber>
    </recommendedName>
</protein>
<dbReference type="UniPathway" id="UPA00109">
    <property type="reaction ID" value="UER00181"/>
</dbReference>
<evidence type="ECO:0000313" key="9">
    <source>
        <dbReference type="Proteomes" id="UP000322917"/>
    </source>
</evidence>
<accession>A0A1M6LJ46</accession>
<dbReference type="GO" id="GO:0006096">
    <property type="term" value="P:glycolytic process"/>
    <property type="evidence" value="ECO:0007669"/>
    <property type="project" value="UniProtKB-UniPathway"/>
</dbReference>
<keyword evidence="9" id="KW-1185">Reference proteome</keyword>
<dbReference type="EMBL" id="FQZD01000034">
    <property type="protein sequence ID" value="SHJ71211.1"/>
    <property type="molecule type" value="Genomic_DNA"/>
</dbReference>
<keyword evidence="4" id="KW-0312">Gluconeogenesis</keyword>
<evidence type="ECO:0000256" key="5">
    <source>
        <dbReference type="ARBA" id="ARBA00023152"/>
    </source>
</evidence>
<name>A0A1M6LJ46_9FIRM</name>
<evidence type="ECO:0000259" key="7">
    <source>
        <dbReference type="Pfam" id="PF06560"/>
    </source>
</evidence>
<dbReference type="SUPFAM" id="SSF51182">
    <property type="entry name" value="RmlC-like cupins"/>
    <property type="match status" value="1"/>
</dbReference>
<dbReference type="RefSeq" id="WP_149735789.1">
    <property type="nucleotide sequence ID" value="NZ_FQZD01000034.1"/>
</dbReference>
<gene>
    <name evidence="8" type="ORF">SAMN02745170_03133</name>
</gene>
<evidence type="ECO:0000256" key="2">
    <source>
        <dbReference type="ARBA" id="ARBA00006542"/>
    </source>
</evidence>
<comment type="similarity">
    <text evidence="2">Belongs to the archaeal-type GPI family.</text>
</comment>
<dbReference type="GO" id="GO:0006094">
    <property type="term" value="P:gluconeogenesis"/>
    <property type="evidence" value="ECO:0007669"/>
    <property type="project" value="UniProtKB-KW"/>
</dbReference>
<comment type="pathway">
    <text evidence="1">Carbohydrate degradation; glycolysis; D-glyceraldehyde 3-phosphate and glycerone phosphate from D-glucose: step 2/4.</text>
</comment>
<organism evidence="8 9">
    <name type="scientific">Propionispora hippei DSM 15287</name>
    <dbReference type="NCBI Taxonomy" id="1123003"/>
    <lineage>
        <taxon>Bacteria</taxon>
        <taxon>Bacillati</taxon>
        <taxon>Bacillota</taxon>
        <taxon>Negativicutes</taxon>
        <taxon>Selenomonadales</taxon>
        <taxon>Sporomusaceae</taxon>
        <taxon>Propionispora</taxon>
    </lineage>
</organism>
<dbReference type="EC" id="5.3.1.9" evidence="3"/>
<sequence>MFNPGFDIKIDIDNMNFDYGETSFGPITEKRKLDDIRKSLSNPGAKGPEIVYSVAMDVGKRRDREDLVQRNLLYGAMIFAKGQVGNEPIRSQGHVHAISASCQASTPEVYEIWSGEAIVYMQEYDKDDPGRCMAVKAKAGDLVIVPPGWAHSTINANPQYEMTFGAWCVRDYGFDYGGVRAHGGLAYFPIIDNGEIVFIKNLQYQAANLIIKEAREYKEFNIKRGIPIYTQYETNHESFEFVYNPKVAEELWLNYTP</sequence>
<keyword evidence="5" id="KW-0324">Glycolysis</keyword>
<dbReference type="GO" id="GO:0004347">
    <property type="term" value="F:glucose-6-phosphate isomerase activity"/>
    <property type="evidence" value="ECO:0007669"/>
    <property type="project" value="UniProtKB-EC"/>
</dbReference>
<dbReference type="CDD" id="cd02218">
    <property type="entry name" value="cupin_PGI"/>
    <property type="match status" value="1"/>
</dbReference>